<dbReference type="eggNOG" id="ENOG502S504">
    <property type="taxonomic scope" value="Eukaryota"/>
</dbReference>
<evidence type="ECO:0000256" key="4">
    <source>
        <dbReference type="ARBA" id="ARBA00023136"/>
    </source>
</evidence>
<evidence type="ECO:0000256" key="2">
    <source>
        <dbReference type="ARBA" id="ARBA00022692"/>
    </source>
</evidence>
<dbReference type="OrthoDB" id="67317at2759"/>
<name>C4R8E2_KOMPG</name>
<evidence type="ECO:0000313" key="7">
    <source>
        <dbReference type="Proteomes" id="UP000000314"/>
    </source>
</evidence>
<dbReference type="STRING" id="644223.C4R8E2"/>
<comment type="subcellular location">
    <subcellularLocation>
        <location evidence="1">Membrane</location>
    </subcellularLocation>
</comment>
<keyword evidence="2 5" id="KW-0812">Transmembrane</keyword>
<dbReference type="FunCoup" id="C4R8E2">
    <property type="interactions" value="14"/>
</dbReference>
<keyword evidence="3 5" id="KW-1133">Transmembrane helix</keyword>
<keyword evidence="7" id="KW-1185">Reference proteome</keyword>
<gene>
    <name evidence="6" type="ordered locus">PAS_chr4_0607</name>
</gene>
<dbReference type="Proteomes" id="UP000000314">
    <property type="component" value="Chromosome 4"/>
</dbReference>
<dbReference type="InParanoid" id="C4R8E2"/>
<sequence length="84" mass="9036">MKPVVTPAKAWFCTVISAFGVVILGVIGTLFKHNHETVMGSINDPEDGAAVAKTVYGAALLYLAFFVFCGAQLFFISRQPSIQL</sequence>
<dbReference type="RefSeq" id="XP_002494046.1">
    <property type="nucleotide sequence ID" value="XM_002494001.1"/>
</dbReference>
<proteinExistence type="predicted"/>
<dbReference type="Pfam" id="PF23489">
    <property type="entry name" value="V-ATPase_su_f"/>
    <property type="match status" value="1"/>
</dbReference>
<feature type="transmembrane region" description="Helical" evidence="5">
    <location>
        <begin position="12"/>
        <end position="31"/>
    </location>
</feature>
<evidence type="ECO:0000256" key="1">
    <source>
        <dbReference type="ARBA" id="ARBA00004370"/>
    </source>
</evidence>
<dbReference type="SMR" id="C4R8E2"/>
<evidence type="ECO:0000313" key="6">
    <source>
        <dbReference type="EMBL" id="CAY71867.1"/>
    </source>
</evidence>
<dbReference type="KEGG" id="ppa:PAS_chr4_0607"/>
<dbReference type="AlphaFoldDB" id="C4R8E2"/>
<dbReference type="InterPro" id="IPR056552">
    <property type="entry name" value="Ribonucl_Kappa"/>
</dbReference>
<dbReference type="EMBL" id="FN392322">
    <property type="protein sequence ID" value="CAY71867.1"/>
    <property type="molecule type" value="Genomic_DNA"/>
</dbReference>
<evidence type="ECO:0000256" key="3">
    <source>
        <dbReference type="ARBA" id="ARBA00022989"/>
    </source>
</evidence>
<organism evidence="6 7">
    <name type="scientific">Komagataella phaffii (strain GS115 / ATCC 20864)</name>
    <name type="common">Yeast</name>
    <name type="synonym">Pichia pastoris</name>
    <dbReference type="NCBI Taxonomy" id="644223"/>
    <lineage>
        <taxon>Eukaryota</taxon>
        <taxon>Fungi</taxon>
        <taxon>Dikarya</taxon>
        <taxon>Ascomycota</taxon>
        <taxon>Saccharomycotina</taxon>
        <taxon>Pichiomycetes</taxon>
        <taxon>Pichiales</taxon>
        <taxon>Pichiaceae</taxon>
        <taxon>Komagataella</taxon>
    </lineage>
</organism>
<reference evidence="6 7" key="1">
    <citation type="journal article" date="2009" name="Nat. Biotechnol.">
        <title>Genome sequence of the recombinant protein production host Pichia pastoris.</title>
        <authorList>
            <person name="De Schutter K."/>
            <person name="Lin Y.C."/>
            <person name="Tiels P."/>
            <person name="Van Hecke A."/>
            <person name="Glinka S."/>
            <person name="Weber-Lehmann J."/>
            <person name="Rouze P."/>
            <person name="Van de Peer Y."/>
            <person name="Callewaert N."/>
        </authorList>
    </citation>
    <scope>NUCLEOTIDE SEQUENCE [LARGE SCALE GENOMIC DNA]</scope>
    <source>
        <strain evidence="7">GS115 / ATCC 20864</strain>
    </source>
</reference>
<dbReference type="GeneID" id="8200872"/>
<feature type="transmembrane region" description="Helical" evidence="5">
    <location>
        <begin position="55"/>
        <end position="76"/>
    </location>
</feature>
<accession>C4R8E2</accession>
<dbReference type="HOGENOM" id="CLU_115063_1_0_1"/>
<evidence type="ECO:0000256" key="5">
    <source>
        <dbReference type="SAM" id="Phobius"/>
    </source>
</evidence>
<protein>
    <submittedName>
        <fullName evidence="6">Uncharacterized protein</fullName>
    </submittedName>
</protein>
<dbReference type="GO" id="GO:0016020">
    <property type="term" value="C:membrane"/>
    <property type="evidence" value="ECO:0007669"/>
    <property type="project" value="UniProtKB-SubCell"/>
</dbReference>
<keyword evidence="4 5" id="KW-0472">Membrane</keyword>
<dbReference type="OMA" id="LNAWSCV"/>